<feature type="domain" description="D-isomer specific 2-hydroxyacid dehydrogenase NAD-binding" evidence="6">
    <location>
        <begin position="131"/>
        <end position="310"/>
    </location>
</feature>
<comment type="similarity">
    <text evidence="1 4">Belongs to the D-isomer specific 2-hydroxyacid dehydrogenase family.</text>
</comment>
<name>A0A4Q2L313_9MICO</name>
<evidence type="ECO:0000256" key="1">
    <source>
        <dbReference type="ARBA" id="ARBA00005854"/>
    </source>
</evidence>
<sequence length="355" mass="37341">MTHILIAGDHFVTSGLFRAALDRELAETGSRPRYTELTLPWPHEPFGDIATVHEASGTIDETIAALDGVDIAVTQMAPFTAEVFAASPELRFIGVCRGGPVNVDLDAATAAGVLVTFAPGRNAQAAAEFTIGLILAAMRGIPMTDAALKQGDWRGDHYAWENVGGELGGATVGLVGYGAIGRIVARILRAFGADVVAFDPYTDPAALASDGVASVELDDLLRRSSVVSLHARLTSETRHLIDRRALDLMPEGAVLVNSARGGLLDYAPLPELLRSGRLGGLALDVYDVEPPPADWPLFSAPNVVVSPHLAGATRQTAMRAADIVAGDVADFLAGRTPEHLANPAVLERLRPGVAR</sequence>
<keyword evidence="3" id="KW-0520">NAD</keyword>
<feature type="domain" description="D-isomer specific 2-hydroxyacid dehydrogenase catalytic" evidence="5">
    <location>
        <begin position="52"/>
        <end position="342"/>
    </location>
</feature>
<evidence type="ECO:0000256" key="3">
    <source>
        <dbReference type="ARBA" id="ARBA00023027"/>
    </source>
</evidence>
<dbReference type="Pfam" id="PF00389">
    <property type="entry name" value="2-Hacid_dh"/>
    <property type="match status" value="1"/>
</dbReference>
<reference evidence="7 8" key="1">
    <citation type="submission" date="2019-01" db="EMBL/GenBank/DDBJ databases">
        <title>Agromyces.</title>
        <authorList>
            <person name="Li J."/>
        </authorList>
    </citation>
    <scope>NUCLEOTIDE SEQUENCE [LARGE SCALE GENOMIC DNA]</scope>
    <source>
        <strain evidence="7 8">DSM 15934</strain>
    </source>
</reference>
<proteinExistence type="inferred from homology"/>
<dbReference type="InterPro" id="IPR036291">
    <property type="entry name" value="NAD(P)-bd_dom_sf"/>
</dbReference>
<gene>
    <name evidence="7" type="ORF">ESP51_03350</name>
</gene>
<keyword evidence="2 4" id="KW-0560">Oxidoreductase</keyword>
<dbReference type="PANTHER" id="PTHR42789:SF1">
    <property type="entry name" value="D-ISOMER SPECIFIC 2-HYDROXYACID DEHYDROGENASE FAMILY PROTEIN (AFU_ORTHOLOGUE AFUA_6G10090)"/>
    <property type="match status" value="1"/>
</dbReference>
<dbReference type="PANTHER" id="PTHR42789">
    <property type="entry name" value="D-ISOMER SPECIFIC 2-HYDROXYACID DEHYDROGENASE FAMILY PROTEIN (AFU_ORTHOLOGUE AFUA_6G10090)"/>
    <property type="match status" value="1"/>
</dbReference>
<dbReference type="OrthoDB" id="4324715at2"/>
<keyword evidence="8" id="KW-1185">Reference proteome</keyword>
<dbReference type="PROSITE" id="PS00671">
    <property type="entry name" value="D_2_HYDROXYACID_DH_3"/>
    <property type="match status" value="1"/>
</dbReference>
<dbReference type="InterPro" id="IPR006139">
    <property type="entry name" value="D-isomer_2_OHA_DH_cat_dom"/>
</dbReference>
<evidence type="ECO:0000259" key="6">
    <source>
        <dbReference type="Pfam" id="PF02826"/>
    </source>
</evidence>
<evidence type="ECO:0000256" key="4">
    <source>
        <dbReference type="RuleBase" id="RU003719"/>
    </source>
</evidence>
<organism evidence="7 8">
    <name type="scientific">Agromyces albus</name>
    <dbReference type="NCBI Taxonomy" id="205332"/>
    <lineage>
        <taxon>Bacteria</taxon>
        <taxon>Bacillati</taxon>
        <taxon>Actinomycetota</taxon>
        <taxon>Actinomycetes</taxon>
        <taxon>Micrococcales</taxon>
        <taxon>Microbacteriaceae</taxon>
        <taxon>Agromyces</taxon>
    </lineage>
</organism>
<dbReference type="InterPro" id="IPR029753">
    <property type="entry name" value="D-isomer_DH_CS"/>
</dbReference>
<dbReference type="AlphaFoldDB" id="A0A4Q2L313"/>
<evidence type="ECO:0000313" key="7">
    <source>
        <dbReference type="EMBL" id="RXZ72514.1"/>
    </source>
</evidence>
<comment type="caution">
    <text evidence="7">The sequence shown here is derived from an EMBL/GenBank/DDBJ whole genome shotgun (WGS) entry which is preliminary data.</text>
</comment>
<dbReference type="Proteomes" id="UP000293865">
    <property type="component" value="Unassembled WGS sequence"/>
</dbReference>
<dbReference type="Pfam" id="PF02826">
    <property type="entry name" value="2-Hacid_dh_C"/>
    <property type="match status" value="1"/>
</dbReference>
<accession>A0A4Q2L313</accession>
<dbReference type="RefSeq" id="WP_129519478.1">
    <property type="nucleotide sequence ID" value="NZ_SDPN01000004.1"/>
</dbReference>
<evidence type="ECO:0000313" key="8">
    <source>
        <dbReference type="Proteomes" id="UP000293865"/>
    </source>
</evidence>
<evidence type="ECO:0000259" key="5">
    <source>
        <dbReference type="Pfam" id="PF00389"/>
    </source>
</evidence>
<protein>
    <submittedName>
        <fullName evidence="7">Hydroxyacid dehydrogenase</fullName>
    </submittedName>
</protein>
<dbReference type="SUPFAM" id="SSF51735">
    <property type="entry name" value="NAD(P)-binding Rossmann-fold domains"/>
    <property type="match status" value="1"/>
</dbReference>
<dbReference type="InterPro" id="IPR006140">
    <property type="entry name" value="D-isomer_DH_NAD-bd"/>
</dbReference>
<dbReference type="Gene3D" id="3.40.50.720">
    <property type="entry name" value="NAD(P)-binding Rossmann-like Domain"/>
    <property type="match status" value="2"/>
</dbReference>
<evidence type="ECO:0000256" key="2">
    <source>
        <dbReference type="ARBA" id="ARBA00023002"/>
    </source>
</evidence>
<dbReference type="GO" id="GO:0051287">
    <property type="term" value="F:NAD binding"/>
    <property type="evidence" value="ECO:0007669"/>
    <property type="project" value="InterPro"/>
</dbReference>
<dbReference type="GO" id="GO:0016616">
    <property type="term" value="F:oxidoreductase activity, acting on the CH-OH group of donors, NAD or NADP as acceptor"/>
    <property type="evidence" value="ECO:0007669"/>
    <property type="project" value="InterPro"/>
</dbReference>
<dbReference type="CDD" id="cd12171">
    <property type="entry name" value="2-Hacid_dh_10"/>
    <property type="match status" value="1"/>
</dbReference>
<dbReference type="SUPFAM" id="SSF52283">
    <property type="entry name" value="Formate/glycerate dehydrogenase catalytic domain-like"/>
    <property type="match status" value="1"/>
</dbReference>
<dbReference type="InterPro" id="IPR050857">
    <property type="entry name" value="D-2-hydroxyacid_DH"/>
</dbReference>
<dbReference type="EMBL" id="SDPN01000004">
    <property type="protein sequence ID" value="RXZ72514.1"/>
    <property type="molecule type" value="Genomic_DNA"/>
</dbReference>